<reference evidence="3" key="1">
    <citation type="submission" date="2015-05" db="EMBL/GenBank/DDBJ databases">
        <authorList>
            <person name="Wang D.B."/>
            <person name="Wang M."/>
        </authorList>
    </citation>
    <scope>NUCLEOTIDE SEQUENCE</scope>
    <source>
        <strain evidence="3">36-1</strain>
    </source>
</reference>
<reference evidence="2 5" key="4">
    <citation type="journal article" date="2024" name="Microbiol. Resour. Announc.">
        <title>Genome annotations for the ascomycete fungi Trichoderma harzianum, Trichoderma aggressivum, and Purpureocillium lilacinum.</title>
        <authorList>
            <person name="Beijen E.P.W."/>
            <person name="Ohm R.A."/>
        </authorList>
    </citation>
    <scope>NUCLEOTIDE SEQUENCE [LARGE SCALE GENOMIC DNA]</scope>
    <source>
        <strain evidence="2 5">CBS 150709</strain>
    </source>
</reference>
<evidence type="ECO:0000313" key="4">
    <source>
        <dbReference type="Proteomes" id="UP000245956"/>
    </source>
</evidence>
<dbReference type="EMBL" id="JAWRVI010000003">
    <property type="protein sequence ID" value="KAK4094418.1"/>
    <property type="molecule type" value="Genomic_DNA"/>
</dbReference>
<evidence type="ECO:0000256" key="1">
    <source>
        <dbReference type="SAM" id="MobiDB-lite"/>
    </source>
</evidence>
<name>A0A2U3EEJ4_PURLI</name>
<reference evidence="3 4" key="2">
    <citation type="journal article" date="2016" name="Front. Microbiol.">
        <title>Genome and transcriptome sequences reveal the specific parasitism of the nematophagous Purpureocillium lilacinum 36-1.</title>
        <authorList>
            <person name="Xie J."/>
            <person name="Li S."/>
            <person name="Mo C."/>
            <person name="Xiao X."/>
            <person name="Peng D."/>
            <person name="Wang G."/>
            <person name="Xiao Y."/>
        </authorList>
    </citation>
    <scope>NUCLEOTIDE SEQUENCE [LARGE SCALE GENOMIC DNA]</scope>
    <source>
        <strain evidence="3 4">36-1</strain>
    </source>
</reference>
<dbReference type="AlphaFoldDB" id="A0A2U3EEJ4"/>
<proteinExistence type="predicted"/>
<gene>
    <name evidence="3" type="ORF">PCL_09956</name>
    <name evidence="2" type="ORF">Purlil1_1023</name>
</gene>
<keyword evidence="5" id="KW-1185">Reference proteome</keyword>
<sequence>MSTPSGPRGRSSTRFEASGSRAHGRAGTRLGGWEDRAEWFALARKVRGGGALRVGFGADGWLESEVAFMRRPRVEWKLWVHGPPSAVRLGAAASMGPVDLRSQRQQPPPPH</sequence>
<reference evidence="2" key="3">
    <citation type="submission" date="2023-11" db="EMBL/GenBank/DDBJ databases">
        <authorList>
            <person name="Beijen E."/>
            <person name="Ohm R.A."/>
        </authorList>
    </citation>
    <scope>NUCLEOTIDE SEQUENCE</scope>
    <source>
        <strain evidence="2">CBS 150709</strain>
    </source>
</reference>
<evidence type="ECO:0000313" key="2">
    <source>
        <dbReference type="EMBL" id="KAK4094418.1"/>
    </source>
</evidence>
<feature type="compositionally biased region" description="Polar residues" evidence="1">
    <location>
        <begin position="1"/>
        <end position="15"/>
    </location>
</feature>
<dbReference type="Proteomes" id="UP001287286">
    <property type="component" value="Unassembled WGS sequence"/>
</dbReference>
<feature type="region of interest" description="Disordered" evidence="1">
    <location>
        <begin position="1"/>
        <end position="29"/>
    </location>
</feature>
<feature type="region of interest" description="Disordered" evidence="1">
    <location>
        <begin position="91"/>
        <end position="111"/>
    </location>
</feature>
<comment type="caution">
    <text evidence="3">The sequence shown here is derived from an EMBL/GenBank/DDBJ whole genome shotgun (WGS) entry which is preliminary data.</text>
</comment>
<protein>
    <submittedName>
        <fullName evidence="3">Uncharacterized protein</fullName>
    </submittedName>
</protein>
<evidence type="ECO:0000313" key="3">
    <source>
        <dbReference type="EMBL" id="PWI72941.1"/>
    </source>
</evidence>
<accession>A0A2U3EEJ4</accession>
<dbReference type="Proteomes" id="UP000245956">
    <property type="component" value="Unassembled WGS sequence"/>
</dbReference>
<organism evidence="3 4">
    <name type="scientific">Purpureocillium lilacinum</name>
    <name type="common">Paecilomyces lilacinus</name>
    <dbReference type="NCBI Taxonomy" id="33203"/>
    <lineage>
        <taxon>Eukaryota</taxon>
        <taxon>Fungi</taxon>
        <taxon>Dikarya</taxon>
        <taxon>Ascomycota</taxon>
        <taxon>Pezizomycotina</taxon>
        <taxon>Sordariomycetes</taxon>
        <taxon>Hypocreomycetidae</taxon>
        <taxon>Hypocreales</taxon>
        <taxon>Ophiocordycipitaceae</taxon>
        <taxon>Purpureocillium</taxon>
    </lineage>
</organism>
<evidence type="ECO:0000313" key="5">
    <source>
        <dbReference type="Proteomes" id="UP001287286"/>
    </source>
</evidence>
<dbReference type="EMBL" id="LCWV01000005">
    <property type="protein sequence ID" value="PWI72941.1"/>
    <property type="molecule type" value="Genomic_DNA"/>
</dbReference>